<accession>A0ABU3E3Y2</accession>
<gene>
    <name evidence="1" type="ORF">RM549_12930</name>
</gene>
<dbReference type="InterPro" id="IPR024423">
    <property type="entry name" value="DUF3050"/>
</dbReference>
<evidence type="ECO:0000313" key="2">
    <source>
        <dbReference type="Proteomes" id="UP001261624"/>
    </source>
</evidence>
<organism evidence="1 2">
    <name type="scientific">Autumnicola patrickiae</name>
    <dbReference type="NCBI Taxonomy" id="3075591"/>
    <lineage>
        <taxon>Bacteria</taxon>
        <taxon>Pseudomonadati</taxon>
        <taxon>Bacteroidota</taxon>
        <taxon>Flavobacteriia</taxon>
        <taxon>Flavobacteriales</taxon>
        <taxon>Flavobacteriaceae</taxon>
        <taxon>Autumnicola</taxon>
    </lineage>
</organism>
<reference evidence="1 2" key="1">
    <citation type="submission" date="2023-09" db="EMBL/GenBank/DDBJ databases">
        <authorList>
            <person name="Rey-Velasco X."/>
        </authorList>
    </citation>
    <scope>NUCLEOTIDE SEQUENCE [LARGE SCALE GENOMIC DNA]</scope>
    <source>
        <strain evidence="1 2">F188</strain>
    </source>
</reference>
<comment type="caution">
    <text evidence="1">The sequence shown here is derived from an EMBL/GenBank/DDBJ whole genome shotgun (WGS) entry which is preliminary data.</text>
</comment>
<keyword evidence="2" id="KW-1185">Reference proteome</keyword>
<dbReference type="Pfam" id="PF11251">
    <property type="entry name" value="DUF3050"/>
    <property type="match status" value="1"/>
</dbReference>
<dbReference type="EMBL" id="JAVRHM010000015">
    <property type="protein sequence ID" value="MDT0690696.1"/>
    <property type="molecule type" value="Genomic_DNA"/>
</dbReference>
<proteinExistence type="predicted"/>
<dbReference type="InterPro" id="IPR016084">
    <property type="entry name" value="Haem_Oase-like_multi-hlx"/>
</dbReference>
<evidence type="ECO:0000313" key="1">
    <source>
        <dbReference type="EMBL" id="MDT0690696.1"/>
    </source>
</evidence>
<protein>
    <submittedName>
        <fullName evidence="1">DUF3050 domain-containing protein</fullName>
    </submittedName>
</protein>
<sequence length="264" mass="30494">MIKEINSSLKPKKEQLLNHSLYQKITSPQQLRIFMEHHVFAVWDFMSLLTALQEKLTKTTQPWFPTGDPEIRYLIHEIILAEDTDVNLKGEHQSHFEMYLEAMASAGAETRKIEDFLLQVNHGTDIFLIIAASKIPISIKQFLKNTFDVISEGKPHNIAASFAFGREGLIPEMFSSIIQNIQKKFPENDLKLFKYYFDRHIELDGDEHGPMAFKMIEKLCGNDPVKWEEATQTAENALSSRIELWNGIEECILENIDSENLQRI</sequence>
<dbReference type="Proteomes" id="UP001261624">
    <property type="component" value="Unassembled WGS sequence"/>
</dbReference>
<dbReference type="RefSeq" id="WP_311685491.1">
    <property type="nucleotide sequence ID" value="NZ_JAVRHM010000015.1"/>
</dbReference>
<dbReference type="Gene3D" id="1.20.910.10">
    <property type="entry name" value="Heme oxygenase-like"/>
    <property type="match status" value="1"/>
</dbReference>
<dbReference type="SUPFAM" id="SSF48613">
    <property type="entry name" value="Heme oxygenase-like"/>
    <property type="match status" value="1"/>
</dbReference>
<name>A0ABU3E3Y2_9FLAO</name>